<reference evidence="2 3" key="1">
    <citation type="submission" date="2016-04" db="EMBL/GenBank/DDBJ databases">
        <title>Peptidophaga gingivicola gen. nov., sp. nov., isolated from human subgingival plaque.</title>
        <authorList>
            <person name="Beall C.J."/>
            <person name="Mokrzan E.M."/>
            <person name="Griffen A.L."/>
            <person name="Leys E.J."/>
        </authorList>
    </citation>
    <scope>NUCLEOTIDE SEQUENCE [LARGE SCALE GENOMIC DNA]</scope>
    <source>
        <strain evidence="2 3">BA112</strain>
    </source>
</reference>
<accession>A0A179B534</accession>
<keyword evidence="3" id="KW-1185">Reference proteome</keyword>
<organism evidence="2 3">
    <name type="scientific">Peptidiphaga gingivicola</name>
    <dbReference type="NCBI Taxonomy" id="2741497"/>
    <lineage>
        <taxon>Bacteria</taxon>
        <taxon>Bacillati</taxon>
        <taxon>Actinomycetota</taxon>
        <taxon>Actinomycetes</taxon>
        <taxon>Actinomycetales</taxon>
        <taxon>Actinomycetaceae</taxon>
        <taxon>Peptidiphaga</taxon>
    </lineage>
</organism>
<proteinExistence type="predicted"/>
<protein>
    <submittedName>
        <fullName evidence="2">Uncharacterized protein</fullName>
    </submittedName>
</protein>
<keyword evidence="1" id="KW-0812">Transmembrane</keyword>
<evidence type="ECO:0000313" key="2">
    <source>
        <dbReference type="EMBL" id="OAP86154.1"/>
    </source>
</evidence>
<evidence type="ECO:0000313" key="3">
    <source>
        <dbReference type="Proteomes" id="UP000078368"/>
    </source>
</evidence>
<keyword evidence="1" id="KW-0472">Membrane</keyword>
<gene>
    <name evidence="2" type="ORF">A4H34_02980</name>
</gene>
<dbReference type="Proteomes" id="UP000078368">
    <property type="component" value="Unassembled WGS sequence"/>
</dbReference>
<keyword evidence="1" id="KW-1133">Transmembrane helix</keyword>
<evidence type="ECO:0000256" key="1">
    <source>
        <dbReference type="SAM" id="Phobius"/>
    </source>
</evidence>
<dbReference type="EMBL" id="LVZK01000001">
    <property type="protein sequence ID" value="OAP86154.1"/>
    <property type="molecule type" value="Genomic_DNA"/>
</dbReference>
<name>A0A179B534_9ACTO</name>
<sequence length="88" mass="9461">MYASIAASFRAAIFSSILTKSSGVDVEFTMALNTPCGVVSAYSFILLYIFNQVKDVGLGQPPNAEMLDMPLLLIGIVMESTTFSNQDS</sequence>
<comment type="caution">
    <text evidence="2">The sequence shown here is derived from an EMBL/GenBank/DDBJ whole genome shotgun (WGS) entry which is preliminary data.</text>
</comment>
<feature type="transmembrane region" description="Helical" evidence="1">
    <location>
        <begin position="29"/>
        <end position="50"/>
    </location>
</feature>
<dbReference type="AlphaFoldDB" id="A0A179B534"/>